<evidence type="ECO:0008006" key="4">
    <source>
        <dbReference type="Google" id="ProtNLM"/>
    </source>
</evidence>
<feature type="transmembrane region" description="Helical" evidence="1">
    <location>
        <begin position="49"/>
        <end position="73"/>
    </location>
</feature>
<sequence length="162" mass="18147">MTLILWLLIISCFMLAFIGLIKPLIPSVLVLWIGFIIYQLGFHNAHLSWIFYVSMAIFTILILLADFLMNRYFVNRFGGSKLGEYAALVGIIIGCFVLPPFGIIIMPFICVFIVELLQGSEVTKALKVSFGSIVAFLASSLAQALIMFIMIVWFMIDAVIIN</sequence>
<proteinExistence type="predicted"/>
<dbReference type="AlphaFoldDB" id="G5JIT1"/>
<feature type="transmembrane region" description="Helical" evidence="1">
    <location>
        <begin position="134"/>
        <end position="156"/>
    </location>
</feature>
<keyword evidence="3" id="KW-1185">Reference proteome</keyword>
<organism evidence="2 3">
    <name type="scientific">Staphylococcus simiae CCM 7213 = CCUG 51256</name>
    <dbReference type="NCBI Taxonomy" id="911238"/>
    <lineage>
        <taxon>Bacteria</taxon>
        <taxon>Bacillati</taxon>
        <taxon>Bacillota</taxon>
        <taxon>Bacilli</taxon>
        <taxon>Bacillales</taxon>
        <taxon>Staphylococcaceae</taxon>
        <taxon>Staphylococcus</taxon>
    </lineage>
</organism>
<reference evidence="2 3" key="1">
    <citation type="journal article" date="2012" name="BMC Genomics">
        <title>Comparative genomic analysis of the genus Staphylococcus including Staphylococcus aureus and its newly described sister species Staphylococcus simiae.</title>
        <authorList>
            <person name="Suzuki H."/>
            <person name="Lefebure T."/>
            <person name="Pavinski Bitar P."/>
            <person name="Stanhope M.J."/>
        </authorList>
    </citation>
    <scope>NUCLEOTIDE SEQUENCE [LARGE SCALE GENOMIC DNA]</scope>
    <source>
        <strain evidence="2 3">CCM 7213</strain>
    </source>
</reference>
<name>G5JIT1_9STAP</name>
<dbReference type="RefSeq" id="WP_002463941.1">
    <property type="nucleotide sequence ID" value="NZ_AEUN01000415.1"/>
</dbReference>
<evidence type="ECO:0000256" key="1">
    <source>
        <dbReference type="SAM" id="Phobius"/>
    </source>
</evidence>
<dbReference type="OrthoDB" id="9808460at2"/>
<evidence type="ECO:0000313" key="2">
    <source>
        <dbReference type="EMBL" id="EHJ07886.1"/>
    </source>
</evidence>
<dbReference type="PATRIC" id="fig|911238.3.peg.1171"/>
<keyword evidence="1" id="KW-1133">Transmembrane helix</keyword>
<evidence type="ECO:0000313" key="3">
    <source>
        <dbReference type="Proteomes" id="UP000005413"/>
    </source>
</evidence>
<keyword evidence="1" id="KW-0812">Transmembrane</keyword>
<dbReference type="PANTHER" id="PTHR39165">
    <property type="entry name" value="IG HYPOTHETICAL 17883"/>
    <property type="match status" value="1"/>
</dbReference>
<feature type="transmembrane region" description="Helical" evidence="1">
    <location>
        <begin position="85"/>
        <end position="114"/>
    </location>
</feature>
<accession>G5JIT1</accession>
<comment type="caution">
    <text evidence="2">The sequence shown here is derived from an EMBL/GenBank/DDBJ whole genome shotgun (WGS) entry which is preliminary data.</text>
</comment>
<protein>
    <recommendedName>
        <fullName evidence="4">Glycine-zipper protein</fullName>
    </recommendedName>
</protein>
<gene>
    <name evidence="2" type="ORF">SS7213T_06846</name>
</gene>
<dbReference type="Proteomes" id="UP000005413">
    <property type="component" value="Unassembled WGS sequence"/>
</dbReference>
<dbReference type="InterPro" id="IPR007403">
    <property type="entry name" value="DUF456"/>
</dbReference>
<dbReference type="PANTHER" id="PTHR39165:SF1">
    <property type="entry name" value="DUF456 DOMAIN-CONTAINING PROTEIN"/>
    <property type="match status" value="1"/>
</dbReference>
<dbReference type="EMBL" id="AEUN01000415">
    <property type="protein sequence ID" value="EHJ07886.1"/>
    <property type="molecule type" value="Genomic_DNA"/>
</dbReference>
<dbReference type="Pfam" id="PF04306">
    <property type="entry name" value="DUF456"/>
    <property type="match status" value="1"/>
</dbReference>
<feature type="transmembrane region" description="Helical" evidence="1">
    <location>
        <begin position="7"/>
        <end position="37"/>
    </location>
</feature>
<keyword evidence="1" id="KW-0472">Membrane</keyword>